<feature type="domain" description="AB hydrolase-1" evidence="1">
    <location>
        <begin position="239"/>
        <end position="507"/>
    </location>
</feature>
<dbReference type="SUPFAM" id="SSF53474">
    <property type="entry name" value="alpha/beta-Hydrolases"/>
    <property type="match status" value="1"/>
</dbReference>
<dbReference type="PANTHER" id="PTHR43433">
    <property type="entry name" value="HYDROLASE, ALPHA/BETA FOLD FAMILY PROTEIN"/>
    <property type="match status" value="1"/>
</dbReference>
<evidence type="ECO:0000313" key="3">
    <source>
        <dbReference type="Proteomes" id="UP000591131"/>
    </source>
</evidence>
<dbReference type="Proteomes" id="UP000591131">
    <property type="component" value="Unassembled WGS sequence"/>
</dbReference>
<dbReference type="EMBL" id="JAAPAO010000631">
    <property type="protein sequence ID" value="KAF4655878.1"/>
    <property type="molecule type" value="Genomic_DNA"/>
</dbReference>
<comment type="caution">
    <text evidence="2">The sequence shown here is derived from an EMBL/GenBank/DDBJ whole genome shotgun (WGS) entry which is preliminary data.</text>
</comment>
<dbReference type="PANTHER" id="PTHR43433:SF5">
    <property type="entry name" value="AB HYDROLASE-1 DOMAIN-CONTAINING PROTEIN"/>
    <property type="match status" value="1"/>
</dbReference>
<dbReference type="OrthoDB" id="411956at2759"/>
<accession>A0A7J6L9G9</accession>
<protein>
    <recommendedName>
        <fullName evidence="1">AB hydrolase-1 domain-containing protein</fullName>
    </recommendedName>
</protein>
<dbReference type="InterPro" id="IPR050471">
    <property type="entry name" value="AB_hydrolase"/>
</dbReference>
<keyword evidence="3" id="KW-1185">Reference proteome</keyword>
<name>A0A7J6L9G9_PERCH</name>
<organism evidence="2 3">
    <name type="scientific">Perkinsus chesapeaki</name>
    <name type="common">Clam parasite</name>
    <name type="synonym">Perkinsus andrewsi</name>
    <dbReference type="NCBI Taxonomy" id="330153"/>
    <lineage>
        <taxon>Eukaryota</taxon>
        <taxon>Sar</taxon>
        <taxon>Alveolata</taxon>
        <taxon>Perkinsozoa</taxon>
        <taxon>Perkinsea</taxon>
        <taxon>Perkinsida</taxon>
        <taxon>Perkinsidae</taxon>
        <taxon>Perkinsus</taxon>
    </lineage>
</organism>
<evidence type="ECO:0000259" key="1">
    <source>
        <dbReference type="Pfam" id="PF00561"/>
    </source>
</evidence>
<dbReference type="InterPro" id="IPR029058">
    <property type="entry name" value="AB_hydrolase_fold"/>
</dbReference>
<proteinExistence type="predicted"/>
<dbReference type="InterPro" id="IPR000073">
    <property type="entry name" value="AB_hydrolase_1"/>
</dbReference>
<reference evidence="2 3" key="1">
    <citation type="submission" date="2020-04" db="EMBL/GenBank/DDBJ databases">
        <title>Perkinsus chesapeaki whole genome sequence.</title>
        <authorList>
            <person name="Bogema D.R."/>
        </authorList>
    </citation>
    <scope>NUCLEOTIDE SEQUENCE [LARGE SCALE GENOMIC DNA]</scope>
    <source>
        <strain evidence="2">ATCC PRA-425</strain>
    </source>
</reference>
<sequence length="535" mass="58742">MTIFNHGNSNASGYQATSVTGTSGWLNMSDRKRYCSEPTIGIPQEVRAAIDKARKDISADTLEQRQRIAMKLGAEKPSHKAVREACVERIRQHILDKTLSADVRGVGSSMLGSTHYWRKARGSGRLRFSAFNGIFGADRTIGISRTHMKVSSLRYRNREVPGPAEYFGSFPSSSSDASGPQAKLQWRDVLSSSTNPSGFDSTKVVSSAKFSFPRTRRPDGYRIYHTVVKSNEDAPAKGHIVMIMGLAMPHICWAPQTAFLASIGYELLLVDNRGVGFSYADPAKDKGKLSMRSHTITSMAEDAIACVEACGWHDFHLMGVSMGGMIAQRLCLMIAQKSLRFRIKSLVLITTHCKASLSSLPSLRAMTDMLILIVSGGGGPLRDPTTGKVNADHPILRILFPRKTEIVKVFSRIGRESLPPDVADAYKKLPNTKAADVLKQIAGLLQHSVGEEGIRQFHDVLRMPILIVYGGKDKLVPPESSKQVARLSIPELTKVIELPESGHALMMQCEEELHAILRAHLINVDTPSMPSVSRL</sequence>
<dbReference type="Pfam" id="PF00561">
    <property type="entry name" value="Abhydrolase_1"/>
    <property type="match status" value="1"/>
</dbReference>
<gene>
    <name evidence="2" type="ORF">FOL47_009250</name>
</gene>
<dbReference type="AlphaFoldDB" id="A0A7J6L9G9"/>
<dbReference type="Gene3D" id="3.40.50.1820">
    <property type="entry name" value="alpha/beta hydrolase"/>
    <property type="match status" value="1"/>
</dbReference>
<evidence type="ECO:0000313" key="2">
    <source>
        <dbReference type="EMBL" id="KAF4655878.1"/>
    </source>
</evidence>